<sequence>MKTEQIVKSPRDGVVERLSVVEGDRVDRGMRLVVLVPVGGGEPS</sequence>
<protein>
    <recommendedName>
        <fullName evidence="1">Lipoyl-binding domain-containing protein</fullName>
    </recommendedName>
</protein>
<dbReference type="AlphaFoldDB" id="A0A382L733"/>
<accession>A0A382L733</accession>
<dbReference type="InterPro" id="IPR011053">
    <property type="entry name" value="Single_hybrid_motif"/>
</dbReference>
<proteinExistence type="predicted"/>
<dbReference type="Gene3D" id="2.40.50.100">
    <property type="match status" value="1"/>
</dbReference>
<dbReference type="SUPFAM" id="SSF51230">
    <property type="entry name" value="Single hybrid motif"/>
    <property type="match status" value="1"/>
</dbReference>
<reference evidence="2" key="1">
    <citation type="submission" date="2018-05" db="EMBL/GenBank/DDBJ databases">
        <authorList>
            <person name="Lanie J.A."/>
            <person name="Ng W.-L."/>
            <person name="Kazmierczak K.M."/>
            <person name="Andrzejewski T.M."/>
            <person name="Davidsen T.M."/>
            <person name="Wayne K.J."/>
            <person name="Tettelin H."/>
            <person name="Glass J.I."/>
            <person name="Rusch D."/>
            <person name="Podicherti R."/>
            <person name="Tsui H.-C.T."/>
            <person name="Winkler M.E."/>
        </authorList>
    </citation>
    <scope>NUCLEOTIDE SEQUENCE</scope>
</reference>
<evidence type="ECO:0000313" key="2">
    <source>
        <dbReference type="EMBL" id="SVC32429.1"/>
    </source>
</evidence>
<organism evidence="2">
    <name type="scientific">marine metagenome</name>
    <dbReference type="NCBI Taxonomy" id="408172"/>
    <lineage>
        <taxon>unclassified sequences</taxon>
        <taxon>metagenomes</taxon>
        <taxon>ecological metagenomes</taxon>
    </lineage>
</organism>
<name>A0A382L733_9ZZZZ</name>
<evidence type="ECO:0000259" key="1">
    <source>
        <dbReference type="Pfam" id="PF00364"/>
    </source>
</evidence>
<dbReference type="Pfam" id="PF00364">
    <property type="entry name" value="Biotin_lipoyl"/>
    <property type="match status" value="1"/>
</dbReference>
<feature type="domain" description="Lipoyl-binding" evidence="1">
    <location>
        <begin position="1"/>
        <end position="35"/>
    </location>
</feature>
<gene>
    <name evidence="2" type="ORF">METZ01_LOCUS285283</name>
</gene>
<dbReference type="EMBL" id="UINC01085152">
    <property type="protein sequence ID" value="SVC32429.1"/>
    <property type="molecule type" value="Genomic_DNA"/>
</dbReference>
<dbReference type="InterPro" id="IPR000089">
    <property type="entry name" value="Biotin_lipoyl"/>
</dbReference>